<feature type="region of interest" description="Disordered" evidence="1">
    <location>
        <begin position="1"/>
        <end position="65"/>
    </location>
</feature>
<dbReference type="Proteomes" id="UP000053676">
    <property type="component" value="Unassembled WGS sequence"/>
</dbReference>
<gene>
    <name evidence="2" type="ORF">NECAME_07539</name>
</gene>
<feature type="non-terminal residue" evidence="2">
    <location>
        <position position="1"/>
    </location>
</feature>
<dbReference type="OrthoDB" id="5875369at2759"/>
<evidence type="ECO:0000313" key="2">
    <source>
        <dbReference type="EMBL" id="ETN83179.1"/>
    </source>
</evidence>
<evidence type="ECO:0000256" key="1">
    <source>
        <dbReference type="SAM" id="MobiDB-lite"/>
    </source>
</evidence>
<dbReference type="AlphaFoldDB" id="W2TNC6"/>
<dbReference type="STRING" id="51031.W2TNC6"/>
<evidence type="ECO:0000313" key="3">
    <source>
        <dbReference type="Proteomes" id="UP000053676"/>
    </source>
</evidence>
<protein>
    <submittedName>
        <fullName evidence="2">Uncharacterized protein</fullName>
    </submittedName>
</protein>
<sequence>LDEGEIDSEEERREEKEKRRTRRKASSSSNSSSSSSSSESDDDADARKRRRNRRKTERLKGPQVPPLFQRMFNHRHVIINALSAEHKTAFASVLHQQIGFMTVLGIALNVTAECHLSVASAHCSYRKMRNEVVWPNGNLAVGPTTDAHVPIELQSIMVV</sequence>
<name>W2TNC6_NECAM</name>
<feature type="compositionally biased region" description="Basic residues" evidence="1">
    <location>
        <begin position="47"/>
        <end position="57"/>
    </location>
</feature>
<organism evidence="2 3">
    <name type="scientific">Necator americanus</name>
    <name type="common">Human hookworm</name>
    <dbReference type="NCBI Taxonomy" id="51031"/>
    <lineage>
        <taxon>Eukaryota</taxon>
        <taxon>Metazoa</taxon>
        <taxon>Ecdysozoa</taxon>
        <taxon>Nematoda</taxon>
        <taxon>Chromadorea</taxon>
        <taxon>Rhabditida</taxon>
        <taxon>Rhabditina</taxon>
        <taxon>Rhabditomorpha</taxon>
        <taxon>Strongyloidea</taxon>
        <taxon>Ancylostomatidae</taxon>
        <taxon>Bunostominae</taxon>
        <taxon>Necator</taxon>
    </lineage>
</organism>
<reference evidence="3" key="1">
    <citation type="journal article" date="2014" name="Nat. Genet.">
        <title>Genome of the human hookworm Necator americanus.</title>
        <authorList>
            <person name="Tang Y.T."/>
            <person name="Gao X."/>
            <person name="Rosa B.A."/>
            <person name="Abubucker S."/>
            <person name="Hallsworth-Pepin K."/>
            <person name="Martin J."/>
            <person name="Tyagi R."/>
            <person name="Heizer E."/>
            <person name="Zhang X."/>
            <person name="Bhonagiri-Palsikar V."/>
            <person name="Minx P."/>
            <person name="Warren W.C."/>
            <person name="Wang Q."/>
            <person name="Zhan B."/>
            <person name="Hotez P.J."/>
            <person name="Sternberg P.W."/>
            <person name="Dougall A."/>
            <person name="Gaze S.T."/>
            <person name="Mulvenna J."/>
            <person name="Sotillo J."/>
            <person name="Ranganathan S."/>
            <person name="Rabelo E.M."/>
            <person name="Wilson R.K."/>
            <person name="Felgner P.L."/>
            <person name="Bethony J."/>
            <person name="Hawdon J.M."/>
            <person name="Gasser R.B."/>
            <person name="Loukas A."/>
            <person name="Mitreva M."/>
        </authorList>
    </citation>
    <scope>NUCLEOTIDE SEQUENCE [LARGE SCALE GENOMIC DNA]</scope>
</reference>
<accession>W2TNC6</accession>
<proteinExistence type="predicted"/>
<dbReference type="EMBL" id="KI658281">
    <property type="protein sequence ID" value="ETN83179.1"/>
    <property type="molecule type" value="Genomic_DNA"/>
</dbReference>
<feature type="compositionally biased region" description="Low complexity" evidence="1">
    <location>
        <begin position="26"/>
        <end position="38"/>
    </location>
</feature>
<dbReference type="KEGG" id="nai:NECAME_07539"/>
<keyword evidence="3" id="KW-1185">Reference proteome</keyword>